<dbReference type="EMBL" id="JAUHHV010000001">
    <property type="protein sequence ID" value="KAK1435958.1"/>
    <property type="molecule type" value="Genomic_DNA"/>
</dbReference>
<dbReference type="Proteomes" id="UP001229421">
    <property type="component" value="Unassembled WGS sequence"/>
</dbReference>
<evidence type="ECO:0000256" key="1">
    <source>
        <dbReference type="PROSITE-ProRule" id="PRU00175"/>
    </source>
</evidence>
<dbReference type="InterPro" id="IPR013083">
    <property type="entry name" value="Znf_RING/FYVE/PHD"/>
</dbReference>
<evidence type="ECO:0000313" key="4">
    <source>
        <dbReference type="Proteomes" id="UP001229421"/>
    </source>
</evidence>
<dbReference type="PANTHER" id="PTHR47531">
    <property type="entry name" value="RING/U-BOX SUPERFAMILY PROTEIN"/>
    <property type="match status" value="1"/>
</dbReference>
<dbReference type="Gene3D" id="3.30.40.10">
    <property type="entry name" value="Zinc/RING finger domain, C3HC4 (zinc finger)"/>
    <property type="match status" value="1"/>
</dbReference>
<dbReference type="SUPFAM" id="SSF57850">
    <property type="entry name" value="RING/U-box"/>
    <property type="match status" value="1"/>
</dbReference>
<dbReference type="AlphaFoldDB" id="A0AAD8L7T2"/>
<evidence type="ECO:0000313" key="3">
    <source>
        <dbReference type="EMBL" id="KAK1435958.1"/>
    </source>
</evidence>
<reference evidence="3" key="1">
    <citation type="journal article" date="2023" name="bioRxiv">
        <title>Improved chromosome-level genome assembly for marigold (Tagetes erecta).</title>
        <authorList>
            <person name="Jiang F."/>
            <person name="Yuan L."/>
            <person name="Wang S."/>
            <person name="Wang H."/>
            <person name="Xu D."/>
            <person name="Wang A."/>
            <person name="Fan W."/>
        </authorList>
    </citation>
    <scope>NUCLEOTIDE SEQUENCE</scope>
    <source>
        <strain evidence="3">WSJ</strain>
        <tissue evidence="3">Leaf</tissue>
    </source>
</reference>
<name>A0AAD8L7T2_TARER</name>
<keyword evidence="4" id="KW-1185">Reference proteome</keyword>
<dbReference type="PANTHER" id="PTHR47531:SF2">
    <property type="entry name" value="RING_U-BOX SUPERFAMILY PROTEIN"/>
    <property type="match status" value="1"/>
</dbReference>
<organism evidence="3 4">
    <name type="scientific">Tagetes erecta</name>
    <name type="common">African marigold</name>
    <dbReference type="NCBI Taxonomy" id="13708"/>
    <lineage>
        <taxon>Eukaryota</taxon>
        <taxon>Viridiplantae</taxon>
        <taxon>Streptophyta</taxon>
        <taxon>Embryophyta</taxon>
        <taxon>Tracheophyta</taxon>
        <taxon>Spermatophyta</taxon>
        <taxon>Magnoliopsida</taxon>
        <taxon>eudicotyledons</taxon>
        <taxon>Gunneridae</taxon>
        <taxon>Pentapetalae</taxon>
        <taxon>asterids</taxon>
        <taxon>campanulids</taxon>
        <taxon>Asterales</taxon>
        <taxon>Asteraceae</taxon>
        <taxon>Asteroideae</taxon>
        <taxon>Heliantheae alliance</taxon>
        <taxon>Tageteae</taxon>
        <taxon>Tagetes</taxon>
    </lineage>
</organism>
<dbReference type="GO" id="GO:0008270">
    <property type="term" value="F:zinc ion binding"/>
    <property type="evidence" value="ECO:0007669"/>
    <property type="project" value="UniProtKB-KW"/>
</dbReference>
<dbReference type="PROSITE" id="PS50089">
    <property type="entry name" value="ZF_RING_2"/>
    <property type="match status" value="1"/>
</dbReference>
<protein>
    <recommendedName>
        <fullName evidence="2">RING-type domain-containing protein</fullName>
    </recommendedName>
</protein>
<keyword evidence="1" id="KW-0479">Metal-binding</keyword>
<dbReference type="FunFam" id="3.30.40.10:FF:000388">
    <property type="entry name" value="Putative RING zinc finger domain superfamily protein"/>
    <property type="match status" value="1"/>
</dbReference>
<proteinExistence type="predicted"/>
<evidence type="ECO:0000259" key="2">
    <source>
        <dbReference type="PROSITE" id="PS50089"/>
    </source>
</evidence>
<comment type="caution">
    <text evidence="3">The sequence shown here is derived from an EMBL/GenBank/DDBJ whole genome shotgun (WGS) entry which is preliminary data.</text>
</comment>
<keyword evidence="1" id="KW-0862">Zinc</keyword>
<accession>A0AAD8L7T2</accession>
<dbReference type="CDD" id="cd16454">
    <property type="entry name" value="RING-H2_PA-TM-RING"/>
    <property type="match status" value="1"/>
</dbReference>
<dbReference type="InterPro" id="IPR001841">
    <property type="entry name" value="Znf_RING"/>
</dbReference>
<feature type="domain" description="RING-type" evidence="2">
    <location>
        <begin position="121"/>
        <end position="163"/>
    </location>
</feature>
<sequence>MGSSDSKTIYPDTVIDDQICSETQSGHERACSLSGQIQTQQCACRRKNLNPQDGIISIGGVSNIIHRAEAIYQAMDDIDGESLSLLYQPSSVPAPCRVVEALCVKTYSKLLKHFNQEDLQCYICLVEYEEGDEVRVLRCHHEFHKICIDEWLMNVHRICPVCRDDVCKSGSSYAKL</sequence>
<gene>
    <name evidence="3" type="ORF">QVD17_01731</name>
</gene>
<dbReference type="Pfam" id="PF13639">
    <property type="entry name" value="zf-RING_2"/>
    <property type="match status" value="1"/>
</dbReference>
<keyword evidence="1" id="KW-0863">Zinc-finger</keyword>
<dbReference type="SMART" id="SM00184">
    <property type="entry name" value="RING"/>
    <property type="match status" value="1"/>
</dbReference>